<evidence type="ECO:0000313" key="7">
    <source>
        <dbReference type="Proteomes" id="UP000429211"/>
    </source>
</evidence>
<dbReference type="PANTHER" id="PTHR43301:SF3">
    <property type="entry name" value="ARABINAN ENDO-1,5-ALPHA-L-ARABINOSIDASE A-RELATED"/>
    <property type="match status" value="1"/>
</dbReference>
<dbReference type="CDD" id="cd08981">
    <property type="entry name" value="GH43_Bt1873-like"/>
    <property type="match status" value="1"/>
</dbReference>
<dbReference type="Proteomes" id="UP000429211">
    <property type="component" value="Unassembled WGS sequence"/>
</dbReference>
<dbReference type="InterPro" id="IPR006710">
    <property type="entry name" value="Glyco_hydro_43"/>
</dbReference>
<evidence type="ECO:0000256" key="2">
    <source>
        <dbReference type="ARBA" id="ARBA00009865"/>
    </source>
</evidence>
<dbReference type="PANTHER" id="PTHR43301">
    <property type="entry name" value="ARABINAN ENDO-1,5-ALPHA-L-ARABINOSIDASE"/>
    <property type="match status" value="1"/>
</dbReference>
<accession>A0A7J5THV5</accession>
<comment type="caution">
    <text evidence="6">The sequence shown here is derived from an EMBL/GenBank/DDBJ whole genome shotgun (WGS) entry which is preliminary data.</text>
</comment>
<evidence type="ECO:0000256" key="5">
    <source>
        <dbReference type="RuleBase" id="RU361187"/>
    </source>
</evidence>
<dbReference type="EMBL" id="WDPD01000004">
    <property type="protein sequence ID" value="KAB7461455.1"/>
    <property type="molecule type" value="Genomic_DNA"/>
</dbReference>
<evidence type="ECO:0000256" key="3">
    <source>
        <dbReference type="ARBA" id="ARBA00022801"/>
    </source>
</evidence>
<gene>
    <name evidence="6" type="ORF">GBB04_05080</name>
</gene>
<dbReference type="GO" id="GO:0005975">
    <property type="term" value="P:carbohydrate metabolic process"/>
    <property type="evidence" value="ECO:0007669"/>
    <property type="project" value="InterPro"/>
</dbReference>
<organism evidence="6 7">
    <name type="scientific">Bifidobacterium dentium</name>
    <dbReference type="NCBI Taxonomy" id="1689"/>
    <lineage>
        <taxon>Bacteria</taxon>
        <taxon>Bacillati</taxon>
        <taxon>Actinomycetota</taxon>
        <taxon>Actinomycetes</taxon>
        <taxon>Bifidobacteriales</taxon>
        <taxon>Bifidobacteriaceae</taxon>
        <taxon>Bifidobacterium</taxon>
    </lineage>
</organism>
<dbReference type="RefSeq" id="WP_129880039.1">
    <property type="nucleotide sequence ID" value="NZ_RCXJ01000007.1"/>
</dbReference>
<keyword evidence="3 5" id="KW-0378">Hydrolase</keyword>
<dbReference type="InterPro" id="IPR050727">
    <property type="entry name" value="GH43_arabinanases"/>
</dbReference>
<protein>
    <submittedName>
        <fullName evidence="6">Family 43 glycosylhydrolase</fullName>
    </submittedName>
</protein>
<evidence type="ECO:0000313" key="6">
    <source>
        <dbReference type="EMBL" id="KAB7461455.1"/>
    </source>
</evidence>
<proteinExistence type="inferred from homology"/>
<dbReference type="GO" id="GO:0004553">
    <property type="term" value="F:hydrolase activity, hydrolyzing O-glycosyl compounds"/>
    <property type="evidence" value="ECO:0007669"/>
    <property type="project" value="InterPro"/>
</dbReference>
<dbReference type="Gene3D" id="2.115.10.20">
    <property type="entry name" value="Glycosyl hydrolase domain, family 43"/>
    <property type="match status" value="1"/>
</dbReference>
<sequence>MYDDYPLSMHDFSLHDPFMLADRRTGLYYLYNANYFQYRSAEHGFGKSVVLYTSPDLKHFSEPVSVFDVIDRPVGAWYDDCDSPWAPEVHEWQGRYWMFVTLHARRDKPVRPEAGPDWYRRDRTVGEKRGVFVLVADTPAGPFVPVHPQSPTTPTGTMALDGTLAVDSDGSPWMIYAHEWVQLFDGTMEAIRLDASDLSVGRSEPSHLWAASEGVWHESDGDAPQGGWHGDFDSDRALRLIAEGSGGYVTDGPYAIRTPSGALVCLWTSYSKGQYILAQAISESGRVLGPWKQLAPLDYRDAGHAMVFRAFDGQSMLLMHTNMTRKDPNGRELVSHGIIYNVEATDGGMVLGPHRRDIDGIDNPDNDI</sequence>
<name>A0A7J5THV5_9BIFI</name>
<dbReference type="SUPFAM" id="SSF75005">
    <property type="entry name" value="Arabinanase/levansucrase/invertase"/>
    <property type="match status" value="1"/>
</dbReference>
<evidence type="ECO:0000256" key="4">
    <source>
        <dbReference type="ARBA" id="ARBA00023295"/>
    </source>
</evidence>
<dbReference type="Pfam" id="PF04616">
    <property type="entry name" value="Glyco_hydro_43"/>
    <property type="match status" value="1"/>
</dbReference>
<comment type="similarity">
    <text evidence="2 5">Belongs to the glycosyl hydrolase 43 family.</text>
</comment>
<keyword evidence="4 5" id="KW-0326">Glycosidase</keyword>
<reference evidence="6 7" key="1">
    <citation type="journal article" date="2019" name="Nat. Med.">
        <title>A library of human gut bacterial isolates paired with longitudinal multiomics data enables mechanistic microbiome research.</title>
        <authorList>
            <person name="Poyet M."/>
            <person name="Groussin M."/>
            <person name="Gibbons S.M."/>
            <person name="Avila-Pacheco J."/>
            <person name="Jiang X."/>
            <person name="Kearney S.M."/>
            <person name="Perrotta A.R."/>
            <person name="Berdy B."/>
            <person name="Zhao S."/>
            <person name="Lieberman T.D."/>
            <person name="Swanson P.K."/>
            <person name="Smith M."/>
            <person name="Roesemann S."/>
            <person name="Alexander J.E."/>
            <person name="Rich S.A."/>
            <person name="Livny J."/>
            <person name="Vlamakis H."/>
            <person name="Clish C."/>
            <person name="Bullock K."/>
            <person name="Deik A."/>
            <person name="Scott J."/>
            <person name="Pierce K.A."/>
            <person name="Xavier R.J."/>
            <person name="Alm E.J."/>
        </authorList>
    </citation>
    <scope>NUCLEOTIDE SEQUENCE [LARGE SCALE GENOMIC DNA]</scope>
    <source>
        <strain evidence="6 7">BIOML-A2</strain>
    </source>
</reference>
<evidence type="ECO:0000256" key="1">
    <source>
        <dbReference type="ARBA" id="ARBA00004834"/>
    </source>
</evidence>
<dbReference type="InterPro" id="IPR023296">
    <property type="entry name" value="Glyco_hydro_beta-prop_sf"/>
</dbReference>
<dbReference type="AlphaFoldDB" id="A0A7J5THV5"/>
<comment type="pathway">
    <text evidence="1">Glycan metabolism; L-arabinan degradation.</text>
</comment>